<protein>
    <submittedName>
        <fullName evidence="5">Nitroreductase</fullName>
    </submittedName>
</protein>
<keyword evidence="2" id="KW-0288">FMN</keyword>
<feature type="domain" description="Putative nitroreductase TM1586" evidence="4">
    <location>
        <begin position="143"/>
        <end position="245"/>
    </location>
</feature>
<dbReference type="Pfam" id="PF14512">
    <property type="entry name" value="TM1586_NiRdase"/>
    <property type="match status" value="2"/>
</dbReference>
<dbReference type="InterPro" id="IPR029478">
    <property type="entry name" value="TM1586_NiRdase"/>
</dbReference>
<gene>
    <name evidence="5" type="ORF">J2Z43_002499</name>
</gene>
<dbReference type="EMBL" id="JAGGJX010000006">
    <property type="protein sequence ID" value="MBP1856097.1"/>
    <property type="molecule type" value="Genomic_DNA"/>
</dbReference>
<reference evidence="5 6" key="1">
    <citation type="submission" date="2021-03" db="EMBL/GenBank/DDBJ databases">
        <title>Genomic Encyclopedia of Type Strains, Phase IV (KMG-IV): sequencing the most valuable type-strain genomes for metagenomic binning, comparative biology and taxonomic classification.</title>
        <authorList>
            <person name="Goeker M."/>
        </authorList>
    </citation>
    <scope>NUCLEOTIDE SEQUENCE [LARGE SCALE GENOMIC DNA]</scope>
    <source>
        <strain evidence="5 6">DSM 1289</strain>
    </source>
</reference>
<evidence type="ECO:0000313" key="6">
    <source>
        <dbReference type="Proteomes" id="UP000767291"/>
    </source>
</evidence>
<organism evidence="5 6">
    <name type="scientific">Metaclostridioides mangenotii</name>
    <dbReference type="NCBI Taxonomy" id="1540"/>
    <lineage>
        <taxon>Bacteria</taxon>
        <taxon>Bacillati</taxon>
        <taxon>Bacillota</taxon>
        <taxon>Clostridia</taxon>
        <taxon>Peptostreptococcales</taxon>
        <taxon>Peptostreptococcaceae</taxon>
        <taxon>Metaclostridioides</taxon>
    </lineage>
</organism>
<dbReference type="RefSeq" id="WP_209457447.1">
    <property type="nucleotide sequence ID" value="NZ_BAAACS010000016.1"/>
</dbReference>
<dbReference type="Proteomes" id="UP000767291">
    <property type="component" value="Unassembled WGS sequence"/>
</dbReference>
<evidence type="ECO:0000256" key="1">
    <source>
        <dbReference type="ARBA" id="ARBA00022630"/>
    </source>
</evidence>
<dbReference type="Gene3D" id="3.40.109.10">
    <property type="entry name" value="NADH Oxidase"/>
    <property type="match status" value="1"/>
</dbReference>
<keyword evidence="1" id="KW-0285">Flavoprotein</keyword>
<sequence>MELYEAIFYRKTVEKYSIKKVKQPMIEDIKRICKNITYLNEDLNIKANVVDRGHIIHFLMGKECKVKAPHYIVVTSDKGTDYLQNIGFAIESVVLQLTSLGIGTCYIESNLDKDDMKDIIDSEEEKSDREDSQIDFFEEVEEIDESPYVIIAFGYPAKGEELFRRRDAKPDRKSLKDITKGFKGSSEWDCILDMARRAPSINNCQPWFFYKEGELVHLCEKKQKQHLEEMSKISVGAALRHFDIACKYHEVNVIYEKADHKDRRGKEYFISIKRSGVNLESDEEGIEAGSKDKGQ</sequence>
<comment type="caution">
    <text evidence="5">The sequence shown here is derived from an EMBL/GenBank/DDBJ whole genome shotgun (WGS) entry which is preliminary data.</text>
</comment>
<dbReference type="PANTHER" id="PTHR23026">
    <property type="entry name" value="NADPH NITROREDUCTASE"/>
    <property type="match status" value="1"/>
</dbReference>
<feature type="domain" description="Putative nitroreductase TM1586" evidence="4">
    <location>
        <begin position="2"/>
        <end position="123"/>
    </location>
</feature>
<evidence type="ECO:0000256" key="2">
    <source>
        <dbReference type="ARBA" id="ARBA00022643"/>
    </source>
</evidence>
<accession>A0ABS4EDT6</accession>
<evidence type="ECO:0000259" key="4">
    <source>
        <dbReference type="Pfam" id="PF14512"/>
    </source>
</evidence>
<dbReference type="PANTHER" id="PTHR23026:SF90">
    <property type="entry name" value="IODOTYROSINE DEIODINASE 1"/>
    <property type="match status" value="1"/>
</dbReference>
<keyword evidence="6" id="KW-1185">Reference proteome</keyword>
<keyword evidence="3" id="KW-0560">Oxidoreductase</keyword>
<proteinExistence type="predicted"/>
<evidence type="ECO:0000256" key="3">
    <source>
        <dbReference type="ARBA" id="ARBA00023002"/>
    </source>
</evidence>
<evidence type="ECO:0000313" key="5">
    <source>
        <dbReference type="EMBL" id="MBP1856097.1"/>
    </source>
</evidence>
<dbReference type="Gene3D" id="3.40.109.30">
    <property type="entry name" value="putative nitroreductase (tm1586), domain 2"/>
    <property type="match status" value="1"/>
</dbReference>
<dbReference type="InterPro" id="IPR000415">
    <property type="entry name" value="Nitroreductase-like"/>
</dbReference>
<dbReference type="SUPFAM" id="SSF55469">
    <property type="entry name" value="FMN-dependent nitroreductase-like"/>
    <property type="match status" value="2"/>
</dbReference>
<name>A0ABS4EDT6_9FIRM</name>
<dbReference type="InterPro" id="IPR050627">
    <property type="entry name" value="Nitroreductase/BluB"/>
</dbReference>